<proteinExistence type="predicted"/>
<accession>A0A7W7Z4Y0</accession>
<comment type="caution">
    <text evidence="1">The sequence shown here is derived from an EMBL/GenBank/DDBJ whole genome shotgun (WGS) entry which is preliminary data.</text>
</comment>
<dbReference type="RefSeq" id="WP_184258447.1">
    <property type="nucleotide sequence ID" value="NZ_JACHIH010000017.1"/>
</dbReference>
<organism evidence="1 2">
    <name type="scientific">Rhodopseudomonas rhenobacensis</name>
    <dbReference type="NCBI Taxonomy" id="87461"/>
    <lineage>
        <taxon>Bacteria</taxon>
        <taxon>Pseudomonadati</taxon>
        <taxon>Pseudomonadota</taxon>
        <taxon>Alphaproteobacteria</taxon>
        <taxon>Hyphomicrobiales</taxon>
        <taxon>Nitrobacteraceae</taxon>
        <taxon>Rhodopseudomonas</taxon>
    </lineage>
</organism>
<sequence>MKLVQIRGHIASYGQHQMLPAGYRYAWLEFVEESGQRLTINDVWASTNDPLILDEDGDEAARIRRGQAIEI</sequence>
<keyword evidence="2" id="KW-1185">Reference proteome</keyword>
<reference evidence="1 2" key="1">
    <citation type="submission" date="2020-08" db="EMBL/GenBank/DDBJ databases">
        <title>Genomic Encyclopedia of Type Strains, Phase IV (KMG-IV): sequencing the most valuable type-strain genomes for metagenomic binning, comparative biology and taxonomic classification.</title>
        <authorList>
            <person name="Goeker M."/>
        </authorList>
    </citation>
    <scope>NUCLEOTIDE SEQUENCE [LARGE SCALE GENOMIC DNA]</scope>
    <source>
        <strain evidence="1 2">DSM 12706</strain>
    </source>
</reference>
<evidence type="ECO:0000313" key="2">
    <source>
        <dbReference type="Proteomes" id="UP000542353"/>
    </source>
</evidence>
<dbReference type="Proteomes" id="UP000542353">
    <property type="component" value="Unassembled WGS sequence"/>
</dbReference>
<dbReference type="AlphaFoldDB" id="A0A7W7Z4Y0"/>
<protein>
    <submittedName>
        <fullName evidence="1">Uncharacterized protein</fullName>
    </submittedName>
</protein>
<dbReference type="EMBL" id="JACHIH010000017">
    <property type="protein sequence ID" value="MBB5048054.1"/>
    <property type="molecule type" value="Genomic_DNA"/>
</dbReference>
<gene>
    <name evidence="1" type="ORF">HNR60_002815</name>
</gene>
<evidence type="ECO:0000313" key="1">
    <source>
        <dbReference type="EMBL" id="MBB5048054.1"/>
    </source>
</evidence>
<name>A0A7W7Z4Y0_9BRAD</name>